<keyword evidence="6 14" id="KW-0349">Heme</keyword>
<evidence type="ECO:0000256" key="9">
    <source>
        <dbReference type="ARBA" id="ARBA00022848"/>
    </source>
</evidence>
<evidence type="ECO:0000256" key="5">
    <source>
        <dbReference type="ARBA" id="ARBA00010617"/>
    </source>
</evidence>
<name>A0A0A9W958_LYGHE</name>
<organism evidence="16">
    <name type="scientific">Lygus hesperus</name>
    <name type="common">Western plant bug</name>
    <dbReference type="NCBI Taxonomy" id="30085"/>
    <lineage>
        <taxon>Eukaryota</taxon>
        <taxon>Metazoa</taxon>
        <taxon>Ecdysozoa</taxon>
        <taxon>Arthropoda</taxon>
        <taxon>Hexapoda</taxon>
        <taxon>Insecta</taxon>
        <taxon>Pterygota</taxon>
        <taxon>Neoptera</taxon>
        <taxon>Paraneoptera</taxon>
        <taxon>Hemiptera</taxon>
        <taxon>Heteroptera</taxon>
        <taxon>Panheteroptera</taxon>
        <taxon>Cimicomorpha</taxon>
        <taxon>Miridae</taxon>
        <taxon>Mirini</taxon>
        <taxon>Lygus</taxon>
    </lineage>
</organism>
<dbReference type="PROSITE" id="PS00086">
    <property type="entry name" value="CYTOCHROME_P450"/>
    <property type="match status" value="1"/>
</dbReference>
<dbReference type="PANTHER" id="PTHR24292:SF93">
    <property type="entry name" value="CYTOCHROME P450 310A1-RELATED"/>
    <property type="match status" value="1"/>
</dbReference>
<sequence>GMQTDCRNPNNAKFVQVGKAAFEPGFWRLLKARFRMMFPRIFHLLKMKGYVSGHTNFCADFIREVIEHRKLTGFYRPDFVEILMKLRNDGSDDGKPDEGLSDSLIIAQVFSFLVAGYETTTTTLSCALFELAQDTQAAEKLRTEARDTMELCGSLNYESVNAMEFLDRVIKEVLRKHPPVIFIPRICTKGTNIPGTSFHIEEGTQLLIPVLALHRDPKYFPYPEEFLPQRFASLTNKISLPETPYLPFSEGPRKCIGMRFAILEVKIALAKIVSEFDLELDGTSPRIITVEEYARTYKMKDHIKIIFKRKNYMSRDSTSKI</sequence>
<feature type="non-terminal residue" evidence="16">
    <location>
        <position position="1"/>
    </location>
</feature>
<evidence type="ECO:0000256" key="15">
    <source>
        <dbReference type="RuleBase" id="RU000461"/>
    </source>
</evidence>
<comment type="similarity">
    <text evidence="5 15">Belongs to the cytochrome P450 family.</text>
</comment>
<keyword evidence="11 14" id="KW-0408">Iron</keyword>
<keyword evidence="7 14" id="KW-0479">Metal-binding</keyword>
<comment type="function">
    <text evidence="2">May be involved in the metabolism of insect hormones and in the breakdown of synthetic insecticides.</text>
</comment>
<dbReference type="SUPFAM" id="SSF48264">
    <property type="entry name" value="Cytochrome P450"/>
    <property type="match status" value="1"/>
</dbReference>
<evidence type="ECO:0000256" key="12">
    <source>
        <dbReference type="ARBA" id="ARBA00023033"/>
    </source>
</evidence>
<dbReference type="PRINTS" id="PR00465">
    <property type="entry name" value="EP450IV"/>
</dbReference>
<dbReference type="GO" id="GO:0016705">
    <property type="term" value="F:oxidoreductase activity, acting on paired donors, with incorporation or reduction of molecular oxygen"/>
    <property type="evidence" value="ECO:0007669"/>
    <property type="project" value="InterPro"/>
</dbReference>
<dbReference type="EMBL" id="GBHO01039275">
    <property type="protein sequence ID" value="JAG04329.1"/>
    <property type="molecule type" value="Transcribed_RNA"/>
</dbReference>
<accession>A0A0A9W958</accession>
<keyword evidence="9" id="KW-0492">Microsome</keyword>
<evidence type="ECO:0000256" key="7">
    <source>
        <dbReference type="ARBA" id="ARBA00022723"/>
    </source>
</evidence>
<keyword evidence="8" id="KW-0256">Endoplasmic reticulum</keyword>
<proteinExistence type="inferred from homology"/>
<dbReference type="GO" id="GO:0020037">
    <property type="term" value="F:heme binding"/>
    <property type="evidence" value="ECO:0007669"/>
    <property type="project" value="InterPro"/>
</dbReference>
<evidence type="ECO:0000256" key="8">
    <source>
        <dbReference type="ARBA" id="ARBA00022824"/>
    </source>
</evidence>
<comment type="cofactor">
    <cofactor evidence="1 14">
        <name>heme</name>
        <dbReference type="ChEBI" id="CHEBI:30413"/>
    </cofactor>
</comment>
<gene>
    <name evidence="16" type="primary">Cyp6a20_4</name>
    <name evidence="16" type="ORF">CM83_36067</name>
</gene>
<evidence type="ECO:0000313" key="16">
    <source>
        <dbReference type="EMBL" id="JAG04329.1"/>
    </source>
</evidence>
<evidence type="ECO:0000256" key="10">
    <source>
        <dbReference type="ARBA" id="ARBA00023002"/>
    </source>
</evidence>
<feature type="binding site" description="axial binding residue" evidence="14">
    <location>
        <position position="255"/>
    </location>
    <ligand>
        <name>heme</name>
        <dbReference type="ChEBI" id="CHEBI:30413"/>
    </ligand>
    <ligandPart>
        <name>Fe</name>
        <dbReference type="ChEBI" id="CHEBI:18248"/>
    </ligandPart>
</feature>
<evidence type="ECO:0000256" key="11">
    <source>
        <dbReference type="ARBA" id="ARBA00023004"/>
    </source>
</evidence>
<dbReference type="GO" id="GO:0005789">
    <property type="term" value="C:endoplasmic reticulum membrane"/>
    <property type="evidence" value="ECO:0007669"/>
    <property type="project" value="UniProtKB-SubCell"/>
</dbReference>
<dbReference type="InterPro" id="IPR050476">
    <property type="entry name" value="Insect_CytP450_Detox"/>
</dbReference>
<dbReference type="Pfam" id="PF00067">
    <property type="entry name" value="p450"/>
    <property type="match status" value="1"/>
</dbReference>
<evidence type="ECO:0000256" key="6">
    <source>
        <dbReference type="ARBA" id="ARBA00022617"/>
    </source>
</evidence>
<dbReference type="InterPro" id="IPR036396">
    <property type="entry name" value="Cyt_P450_sf"/>
</dbReference>
<dbReference type="InterPro" id="IPR001128">
    <property type="entry name" value="Cyt_P450"/>
</dbReference>
<dbReference type="Gene3D" id="1.10.630.10">
    <property type="entry name" value="Cytochrome P450"/>
    <property type="match status" value="1"/>
</dbReference>
<keyword evidence="13" id="KW-0472">Membrane</keyword>
<evidence type="ECO:0000256" key="2">
    <source>
        <dbReference type="ARBA" id="ARBA00003690"/>
    </source>
</evidence>
<dbReference type="InterPro" id="IPR002403">
    <property type="entry name" value="Cyt_P450_E_grp-IV"/>
</dbReference>
<dbReference type="GO" id="GO:0005506">
    <property type="term" value="F:iron ion binding"/>
    <property type="evidence" value="ECO:0007669"/>
    <property type="project" value="InterPro"/>
</dbReference>
<protein>
    <submittedName>
        <fullName evidence="16">Putative cytochrome P450 6a20</fullName>
    </submittedName>
</protein>
<evidence type="ECO:0000256" key="13">
    <source>
        <dbReference type="ARBA" id="ARBA00023136"/>
    </source>
</evidence>
<evidence type="ECO:0000256" key="4">
    <source>
        <dbReference type="ARBA" id="ARBA00004406"/>
    </source>
</evidence>
<evidence type="ECO:0000256" key="3">
    <source>
        <dbReference type="ARBA" id="ARBA00004174"/>
    </source>
</evidence>
<dbReference type="PANTHER" id="PTHR24292">
    <property type="entry name" value="CYTOCHROME P450"/>
    <property type="match status" value="1"/>
</dbReference>
<dbReference type="PRINTS" id="PR00385">
    <property type="entry name" value="P450"/>
</dbReference>
<keyword evidence="10 15" id="KW-0560">Oxidoreductase</keyword>
<dbReference type="InterPro" id="IPR017972">
    <property type="entry name" value="Cyt_P450_CS"/>
</dbReference>
<comment type="subcellular location">
    <subcellularLocation>
        <location evidence="4">Endoplasmic reticulum membrane</location>
        <topology evidence="4">Peripheral membrane protein</topology>
    </subcellularLocation>
    <subcellularLocation>
        <location evidence="3">Microsome membrane</location>
        <topology evidence="3">Peripheral membrane protein</topology>
    </subcellularLocation>
</comment>
<evidence type="ECO:0000256" key="14">
    <source>
        <dbReference type="PIRSR" id="PIRSR602403-1"/>
    </source>
</evidence>
<dbReference type="GO" id="GO:0004497">
    <property type="term" value="F:monooxygenase activity"/>
    <property type="evidence" value="ECO:0007669"/>
    <property type="project" value="UniProtKB-KW"/>
</dbReference>
<reference evidence="16" key="2">
    <citation type="submission" date="2014-07" db="EMBL/GenBank/DDBJ databases">
        <authorList>
            <person name="Hull J."/>
        </authorList>
    </citation>
    <scope>NUCLEOTIDE SEQUENCE</scope>
</reference>
<reference evidence="16" key="1">
    <citation type="journal article" date="2014" name="PLoS ONE">
        <title>Transcriptome-Based Identification of ABC Transporters in the Western Tarnished Plant Bug Lygus hesperus.</title>
        <authorList>
            <person name="Hull J.J."/>
            <person name="Chaney K."/>
            <person name="Geib S.M."/>
            <person name="Fabrick J.A."/>
            <person name="Brent C.S."/>
            <person name="Walsh D."/>
            <person name="Lavine L.C."/>
        </authorList>
    </citation>
    <scope>NUCLEOTIDE SEQUENCE</scope>
</reference>
<keyword evidence="12 15" id="KW-0503">Monooxygenase</keyword>
<evidence type="ECO:0000256" key="1">
    <source>
        <dbReference type="ARBA" id="ARBA00001971"/>
    </source>
</evidence>
<dbReference type="AlphaFoldDB" id="A0A0A9W958"/>